<reference evidence="8 9" key="1">
    <citation type="submission" date="2015-07" db="EMBL/GenBank/DDBJ databases">
        <title>Genome analysis of myxobacterium Chondromyces crocatus Cm c5 reveals a high potential for natural compound synthesis and the genetic basis for the loss of fruiting body formation.</title>
        <authorList>
            <person name="Zaburannyi N."/>
            <person name="Bunk B."/>
            <person name="Maier J."/>
            <person name="Overmann J."/>
            <person name="Mueller R."/>
        </authorList>
    </citation>
    <scope>NUCLEOTIDE SEQUENCE [LARGE SCALE GENOMIC DNA]</scope>
    <source>
        <strain evidence="8 9">Cm c5</strain>
    </source>
</reference>
<keyword evidence="1" id="KW-0808">Transferase</keyword>
<feature type="region of interest" description="Disordered" evidence="5">
    <location>
        <begin position="463"/>
        <end position="489"/>
    </location>
</feature>
<dbReference type="Pfam" id="PF00069">
    <property type="entry name" value="Pkinase"/>
    <property type="match status" value="1"/>
</dbReference>
<dbReference type="GO" id="GO:0004674">
    <property type="term" value="F:protein serine/threonine kinase activity"/>
    <property type="evidence" value="ECO:0007669"/>
    <property type="project" value="TreeGrafter"/>
</dbReference>
<dbReference type="KEGG" id="ccro:CMC5_082460"/>
<dbReference type="Gene3D" id="3.30.200.20">
    <property type="entry name" value="Phosphorylase Kinase, domain 1"/>
    <property type="match status" value="1"/>
</dbReference>
<dbReference type="CDD" id="cd14014">
    <property type="entry name" value="STKc_PknB_like"/>
    <property type="match status" value="1"/>
</dbReference>
<dbReference type="SUPFAM" id="SSF56112">
    <property type="entry name" value="Protein kinase-like (PK-like)"/>
    <property type="match status" value="1"/>
</dbReference>
<dbReference type="InterPro" id="IPR043472">
    <property type="entry name" value="Macro_dom-like"/>
</dbReference>
<dbReference type="Pfam" id="PF01661">
    <property type="entry name" value="Macro"/>
    <property type="match status" value="1"/>
</dbReference>
<dbReference type="Gene3D" id="3.40.220.10">
    <property type="entry name" value="Leucine Aminopeptidase, subunit E, domain 1"/>
    <property type="match status" value="1"/>
</dbReference>
<dbReference type="PROSITE" id="PS51154">
    <property type="entry name" value="MACRO"/>
    <property type="match status" value="1"/>
</dbReference>
<dbReference type="Gene3D" id="1.10.510.10">
    <property type="entry name" value="Transferase(Phosphotransferase) domain 1"/>
    <property type="match status" value="1"/>
</dbReference>
<dbReference type="AlphaFoldDB" id="A0A0K1ETP9"/>
<dbReference type="PROSITE" id="PS50011">
    <property type="entry name" value="PROTEIN_KINASE_DOM"/>
    <property type="match status" value="1"/>
</dbReference>
<name>A0A0K1ETP9_CHOCO</name>
<dbReference type="PANTHER" id="PTHR43289">
    <property type="entry name" value="MITOGEN-ACTIVATED PROTEIN KINASE KINASE KINASE 20-RELATED"/>
    <property type="match status" value="1"/>
</dbReference>
<keyword evidence="9" id="KW-1185">Reference proteome</keyword>
<dbReference type="OrthoDB" id="5486824at2"/>
<keyword evidence="2" id="KW-0547">Nucleotide-binding</keyword>
<keyword evidence="3" id="KW-0418">Kinase</keyword>
<dbReference type="RefSeq" id="WP_050435401.1">
    <property type="nucleotide sequence ID" value="NZ_CP012159.1"/>
</dbReference>
<accession>A0A0K1ETP9</accession>
<dbReference type="InterPro" id="IPR000719">
    <property type="entry name" value="Prot_kinase_dom"/>
</dbReference>
<gene>
    <name evidence="8" type="ORF">CMC5_082460</name>
</gene>
<dbReference type="EMBL" id="CP012159">
    <property type="protein sequence ID" value="AKT44008.1"/>
    <property type="molecule type" value="Genomic_DNA"/>
</dbReference>
<dbReference type="SMART" id="SM00506">
    <property type="entry name" value="A1pp"/>
    <property type="match status" value="1"/>
</dbReference>
<feature type="domain" description="Protein kinase" evidence="6">
    <location>
        <begin position="11"/>
        <end position="269"/>
    </location>
</feature>
<evidence type="ECO:0000256" key="3">
    <source>
        <dbReference type="ARBA" id="ARBA00022777"/>
    </source>
</evidence>
<keyword evidence="4" id="KW-0067">ATP-binding</keyword>
<evidence type="ECO:0000256" key="2">
    <source>
        <dbReference type="ARBA" id="ARBA00022741"/>
    </source>
</evidence>
<evidence type="ECO:0008006" key="10">
    <source>
        <dbReference type="Google" id="ProtNLM"/>
    </source>
</evidence>
<proteinExistence type="predicted"/>
<sequence length="489" mass="53259">MDLTGTSWGAFEVWGPFSEGGMSRVWLARHRELSSPVVLKTLLDVADPEEAFTLLRREARLMARIPSPRVVRPVDVGVVEADSCGRVPYLAQEYVDGLDLAELERRRRAALRRSLPLWYVCRAITEVASALHSAHQTGVLHRDIKPSNLFGSPQTGIRLGDFGIAQARRGGSRKIGGTLRYLAPEVLRGAPPTRQCDVYSLGATAYDLHYGSPPFNDPVDIVGDSPVRFPAARSPNEAYFQHVLARMLERSPSQRFESVSGPLRQLSALSRDLRPQPPPAVYLGQGDFQLGPVHIRCIQGDIADASAEGIINSATDEMRMRDGVAGALRAKGGQEIEDEALRGGNRALGECVATNGGALACRYVIHAVSAWKEASCIGRASQRALLLAEELGLRTLALPALGTGRARVTSEASAYAMGAALQEHLALGGSRLREVTFVLYDRETLDLFIEQLSGLFLGDLDPHEDSREAQPRPSEALDETIYLGPRSQR</sequence>
<evidence type="ECO:0000313" key="8">
    <source>
        <dbReference type="EMBL" id="AKT44008.1"/>
    </source>
</evidence>
<dbReference type="STRING" id="52.CMC5_082460"/>
<dbReference type="InterPro" id="IPR002589">
    <property type="entry name" value="Macro_dom"/>
</dbReference>
<evidence type="ECO:0000313" key="9">
    <source>
        <dbReference type="Proteomes" id="UP000067626"/>
    </source>
</evidence>
<organism evidence="8 9">
    <name type="scientific">Chondromyces crocatus</name>
    <dbReference type="NCBI Taxonomy" id="52"/>
    <lineage>
        <taxon>Bacteria</taxon>
        <taxon>Pseudomonadati</taxon>
        <taxon>Myxococcota</taxon>
        <taxon>Polyangia</taxon>
        <taxon>Polyangiales</taxon>
        <taxon>Polyangiaceae</taxon>
        <taxon>Chondromyces</taxon>
    </lineage>
</organism>
<dbReference type="PANTHER" id="PTHR43289:SF6">
    <property type="entry name" value="SERINE_THREONINE-PROTEIN KINASE NEKL-3"/>
    <property type="match status" value="1"/>
</dbReference>
<dbReference type="InterPro" id="IPR011009">
    <property type="entry name" value="Kinase-like_dom_sf"/>
</dbReference>
<dbReference type="SUPFAM" id="SSF52949">
    <property type="entry name" value="Macro domain-like"/>
    <property type="match status" value="1"/>
</dbReference>
<protein>
    <recommendedName>
        <fullName evidence="10">Protein kinase</fullName>
    </recommendedName>
</protein>
<dbReference type="Proteomes" id="UP000067626">
    <property type="component" value="Chromosome"/>
</dbReference>
<dbReference type="GO" id="GO:0005524">
    <property type="term" value="F:ATP binding"/>
    <property type="evidence" value="ECO:0007669"/>
    <property type="project" value="UniProtKB-KW"/>
</dbReference>
<evidence type="ECO:0000256" key="5">
    <source>
        <dbReference type="SAM" id="MobiDB-lite"/>
    </source>
</evidence>
<evidence type="ECO:0000259" key="7">
    <source>
        <dbReference type="PROSITE" id="PS51154"/>
    </source>
</evidence>
<evidence type="ECO:0000259" key="6">
    <source>
        <dbReference type="PROSITE" id="PS50011"/>
    </source>
</evidence>
<evidence type="ECO:0000256" key="1">
    <source>
        <dbReference type="ARBA" id="ARBA00022679"/>
    </source>
</evidence>
<evidence type="ECO:0000256" key="4">
    <source>
        <dbReference type="ARBA" id="ARBA00022840"/>
    </source>
</evidence>
<dbReference type="SMART" id="SM00220">
    <property type="entry name" value="S_TKc"/>
    <property type="match status" value="1"/>
</dbReference>
<feature type="domain" description="Macro" evidence="7">
    <location>
        <begin position="282"/>
        <end position="456"/>
    </location>
</feature>